<dbReference type="SMART" id="SM00409">
    <property type="entry name" value="IG"/>
    <property type="match status" value="1"/>
</dbReference>
<protein>
    <recommendedName>
        <fullName evidence="2">Ig-like domain-containing protein</fullName>
    </recommendedName>
</protein>
<dbReference type="InterPro" id="IPR050150">
    <property type="entry name" value="IgV_Light_Chain"/>
</dbReference>
<dbReference type="Proteomes" id="UP000694545">
    <property type="component" value="Unplaced"/>
</dbReference>
<name>A0A8D2JC98_VARKO</name>
<dbReference type="Gene3D" id="2.60.40.10">
    <property type="entry name" value="Immunoglobulins"/>
    <property type="match status" value="1"/>
</dbReference>
<dbReference type="Ensembl" id="ENSVKKT00000010601.1">
    <property type="protein sequence ID" value="ENSVKKP00000010348.1"/>
    <property type="gene ID" value="ENSVKKG00000007285.1"/>
</dbReference>
<dbReference type="InterPro" id="IPR036179">
    <property type="entry name" value="Ig-like_dom_sf"/>
</dbReference>
<feature type="signal peptide" evidence="1">
    <location>
        <begin position="1"/>
        <end position="18"/>
    </location>
</feature>
<dbReference type="PANTHER" id="PTHR23267">
    <property type="entry name" value="IMMUNOGLOBULIN LIGHT CHAIN"/>
    <property type="match status" value="1"/>
</dbReference>
<proteinExistence type="predicted"/>
<keyword evidence="1" id="KW-0732">Signal</keyword>
<dbReference type="SUPFAM" id="SSF48726">
    <property type="entry name" value="Immunoglobulin"/>
    <property type="match status" value="1"/>
</dbReference>
<keyword evidence="4" id="KW-1185">Reference proteome</keyword>
<organism evidence="3 4">
    <name type="scientific">Varanus komodoensis</name>
    <name type="common">Komodo dragon</name>
    <dbReference type="NCBI Taxonomy" id="61221"/>
    <lineage>
        <taxon>Eukaryota</taxon>
        <taxon>Metazoa</taxon>
        <taxon>Chordata</taxon>
        <taxon>Craniata</taxon>
        <taxon>Vertebrata</taxon>
        <taxon>Euteleostomi</taxon>
        <taxon>Lepidosauria</taxon>
        <taxon>Squamata</taxon>
        <taxon>Bifurcata</taxon>
        <taxon>Unidentata</taxon>
        <taxon>Episquamata</taxon>
        <taxon>Toxicofera</taxon>
        <taxon>Anguimorpha</taxon>
        <taxon>Paleoanguimorpha</taxon>
        <taxon>Varanoidea</taxon>
        <taxon>Varanidae</taxon>
        <taxon>Varanus</taxon>
    </lineage>
</organism>
<evidence type="ECO:0000313" key="3">
    <source>
        <dbReference type="Ensembl" id="ENSVKKP00000010348.1"/>
    </source>
</evidence>
<dbReference type="InterPro" id="IPR003599">
    <property type="entry name" value="Ig_sub"/>
</dbReference>
<reference evidence="3" key="2">
    <citation type="submission" date="2025-09" db="UniProtKB">
        <authorList>
            <consortium name="Ensembl"/>
        </authorList>
    </citation>
    <scope>IDENTIFICATION</scope>
</reference>
<dbReference type="SMART" id="SM00406">
    <property type="entry name" value="IGv"/>
    <property type="match status" value="1"/>
</dbReference>
<dbReference type="PROSITE" id="PS50835">
    <property type="entry name" value="IG_LIKE"/>
    <property type="match status" value="1"/>
</dbReference>
<dbReference type="AlphaFoldDB" id="A0A8D2JC98"/>
<dbReference type="InterPro" id="IPR007110">
    <property type="entry name" value="Ig-like_dom"/>
</dbReference>
<evidence type="ECO:0000256" key="1">
    <source>
        <dbReference type="SAM" id="SignalP"/>
    </source>
</evidence>
<sequence length="161" mass="17714">MAWALLFWTLLSFCAGKAGKTTSQWPSGQQKHWQPAHILGDEGLSTQQVLTQPPSQSMSLGQTVKLSCTGSGGGSWNYFSWYRHLPGQGPKFLLYGSSKGEGIPDRFSGSTSGTTNYLNIANAQAEDEADYYCLSWEKKSNTIHSDIFRWGGQSKIFVLPP</sequence>
<dbReference type="InterPro" id="IPR013783">
    <property type="entry name" value="Ig-like_fold"/>
</dbReference>
<feature type="domain" description="Ig-like" evidence="2">
    <location>
        <begin position="47"/>
        <end position="133"/>
    </location>
</feature>
<reference evidence="3" key="1">
    <citation type="submission" date="2025-08" db="UniProtKB">
        <authorList>
            <consortium name="Ensembl"/>
        </authorList>
    </citation>
    <scope>IDENTIFICATION</scope>
</reference>
<evidence type="ECO:0000259" key="2">
    <source>
        <dbReference type="PROSITE" id="PS50835"/>
    </source>
</evidence>
<accession>A0A8D2JC98</accession>
<dbReference type="InterPro" id="IPR013106">
    <property type="entry name" value="Ig_V-set"/>
</dbReference>
<dbReference type="Pfam" id="PF07686">
    <property type="entry name" value="V-set"/>
    <property type="match status" value="1"/>
</dbReference>
<feature type="chain" id="PRO_5034584230" description="Ig-like domain-containing protein" evidence="1">
    <location>
        <begin position="19"/>
        <end position="161"/>
    </location>
</feature>
<evidence type="ECO:0000313" key="4">
    <source>
        <dbReference type="Proteomes" id="UP000694545"/>
    </source>
</evidence>